<sequence>MSDPLDQLISILSKQQKTLVIEKSLSTYINSLIPFSNLKSKTNILDVYWFEKNSIKTILESTSQNITFLIKSNLSNLELLQEFIHDLINFNPSYKIDLILTQDYFKSFKIKLSQHGLIGDLNSINSWLIYIQQDSTIQLYLDELNSLYLYKNSNIPFKLAQWVHNYLLKNPEIRITHILAKGLNSSKFVSIWKNLNNNYISSLSPLDKKQYLKIDQGLYGSNTNNSGKQCDLIVLERNLDFLSVLLNQLTYSGIIDELYDIDINSIKLDDEFFNLNEEEDSLYDSIKFKNFGEACDELNTQAKELQSNYNDLQSQSTISQVKQFVDNLPHLESLKKQVSNHTKLSESILTQLETNDEFSKFNILLEFQQDIILQNLTYSSIISKILELIYEDNYSFEELIRLISITSIIYNGIREKDYIQLNNEILEFFGFQNFQILQNLIKIGLITIRGDPSIIKNFNNLNLKLNLVPNDDDPLGFAYRGYIPLITRILEQTISTTKRSSWDHLDLKSLILGKTIDEELTQDNIGLGGLLQKNSIVIIVMIGGLTYSELATIKKLEKLIKEKTGVEKKFIVVTDSFINAKKLINSNK</sequence>
<evidence type="ECO:0000313" key="4">
    <source>
        <dbReference type="Proteomes" id="UP000009328"/>
    </source>
</evidence>
<protein>
    <submittedName>
        <fullName evidence="3">Vacuolar protein sorting-associated protein</fullName>
    </submittedName>
</protein>
<comment type="caution">
    <text evidence="3">The sequence shown here is derived from an EMBL/GenBank/DDBJ whole genome shotgun (WGS) entry which is preliminary data.</text>
</comment>
<dbReference type="AlphaFoldDB" id="K0KTU9"/>
<dbReference type="STRING" id="1206466.K0KTU9"/>
<proteinExistence type="inferred from homology"/>
<accession>K0KTU9</accession>
<gene>
    <name evidence="3" type="ORF">BN7_4373</name>
</gene>
<dbReference type="FunCoup" id="K0KTU9">
    <property type="interactions" value="740"/>
</dbReference>
<dbReference type="eggNOG" id="KOG1302">
    <property type="taxonomic scope" value="Eukaryota"/>
</dbReference>
<dbReference type="Gene3D" id="3.40.50.2060">
    <property type="match status" value="1"/>
</dbReference>
<dbReference type="SUPFAM" id="SSF56815">
    <property type="entry name" value="Sec1/munc18-like (SM) proteins"/>
    <property type="match status" value="1"/>
</dbReference>
<dbReference type="Gene3D" id="3.40.50.1910">
    <property type="match status" value="2"/>
</dbReference>
<dbReference type="EMBL" id="CAIF01000156">
    <property type="protein sequence ID" value="CCH44804.1"/>
    <property type="molecule type" value="Genomic_DNA"/>
</dbReference>
<dbReference type="InterPro" id="IPR036045">
    <property type="entry name" value="Sec1-like_sf"/>
</dbReference>
<dbReference type="GO" id="GO:0016192">
    <property type="term" value="P:vesicle-mediated transport"/>
    <property type="evidence" value="ECO:0007669"/>
    <property type="project" value="InterPro"/>
</dbReference>
<dbReference type="Gene3D" id="1.25.40.850">
    <property type="match status" value="1"/>
</dbReference>
<organism evidence="3 4">
    <name type="scientific">Wickerhamomyces ciferrii (strain ATCC 14091 / BCRC 22168 / CBS 111 / JCM 3599 / NBRC 0793 / NRRL Y-1031 F-60-10)</name>
    <name type="common">Yeast</name>
    <name type="synonym">Pichia ciferrii</name>
    <dbReference type="NCBI Taxonomy" id="1206466"/>
    <lineage>
        <taxon>Eukaryota</taxon>
        <taxon>Fungi</taxon>
        <taxon>Dikarya</taxon>
        <taxon>Ascomycota</taxon>
        <taxon>Saccharomycotina</taxon>
        <taxon>Saccharomycetes</taxon>
        <taxon>Phaffomycetales</taxon>
        <taxon>Wickerhamomycetaceae</taxon>
        <taxon>Wickerhamomyces</taxon>
    </lineage>
</organism>
<dbReference type="InterPro" id="IPR043155">
    <property type="entry name" value="VPS33_dom3b"/>
</dbReference>
<dbReference type="InterPro" id="IPR027482">
    <property type="entry name" value="Sec1-like_dom2"/>
</dbReference>
<evidence type="ECO:0000313" key="3">
    <source>
        <dbReference type="EMBL" id="CCH44804.1"/>
    </source>
</evidence>
<evidence type="ECO:0000256" key="2">
    <source>
        <dbReference type="SAM" id="Coils"/>
    </source>
</evidence>
<dbReference type="HOGENOM" id="CLU_398604_0_0_1"/>
<dbReference type="InterPro" id="IPR043154">
    <property type="entry name" value="Sec-1-like_dom1"/>
</dbReference>
<dbReference type="InterPro" id="IPR043127">
    <property type="entry name" value="Sec-1-like_dom3a"/>
</dbReference>
<reference evidence="3 4" key="1">
    <citation type="journal article" date="2012" name="Eukaryot. Cell">
        <title>Draft genome sequence of Wickerhamomyces ciferrii NRRL Y-1031 F-60-10.</title>
        <authorList>
            <person name="Schneider J."/>
            <person name="Andrea H."/>
            <person name="Blom J."/>
            <person name="Jaenicke S."/>
            <person name="Ruckert C."/>
            <person name="Schorsch C."/>
            <person name="Szczepanowski R."/>
            <person name="Farwick M."/>
            <person name="Goesmann A."/>
            <person name="Puhler A."/>
            <person name="Schaffer S."/>
            <person name="Tauch A."/>
            <person name="Kohler T."/>
            <person name="Brinkrolf K."/>
        </authorList>
    </citation>
    <scope>NUCLEOTIDE SEQUENCE [LARGE SCALE GENOMIC DNA]</scope>
    <source>
        <strain evidence="4">ATCC 14091 / BCRC 22168 / CBS 111 / JCM 3599 / NBRC 0793 / NRRL Y-1031 F-60-10</strain>
    </source>
</reference>
<keyword evidence="2" id="KW-0175">Coiled coil</keyword>
<evidence type="ECO:0000256" key="1">
    <source>
        <dbReference type="ARBA" id="ARBA00009884"/>
    </source>
</evidence>
<feature type="coiled-coil region" evidence="2">
    <location>
        <begin position="288"/>
        <end position="315"/>
    </location>
</feature>
<dbReference type="InParanoid" id="K0KTU9"/>
<name>K0KTU9_WICCF</name>
<dbReference type="Gene3D" id="3.90.830.10">
    <property type="entry name" value="Syntaxin Binding Protein 1, Chain A, domain 2"/>
    <property type="match status" value="1"/>
</dbReference>
<dbReference type="Proteomes" id="UP000009328">
    <property type="component" value="Unassembled WGS sequence"/>
</dbReference>
<dbReference type="PANTHER" id="PTHR11679">
    <property type="entry name" value="VESICLE PROTEIN SORTING-ASSOCIATED"/>
    <property type="match status" value="1"/>
</dbReference>
<comment type="similarity">
    <text evidence="1">Belongs to the STXBP/unc-18/SEC1 family.</text>
</comment>
<keyword evidence="4" id="KW-1185">Reference proteome</keyword>
<dbReference type="Pfam" id="PF00995">
    <property type="entry name" value="Sec1"/>
    <property type="match status" value="1"/>
</dbReference>
<dbReference type="InterPro" id="IPR001619">
    <property type="entry name" value="Sec1-like"/>
</dbReference>